<dbReference type="Proteomes" id="UP000272003">
    <property type="component" value="Chromosome"/>
</dbReference>
<dbReference type="KEGG" id="abom:D7I45_01780"/>
<dbReference type="GO" id="GO:0055085">
    <property type="term" value="P:transmembrane transport"/>
    <property type="evidence" value="ECO:0007669"/>
    <property type="project" value="InterPro"/>
</dbReference>
<dbReference type="Pfam" id="PF03600">
    <property type="entry name" value="CitMHS"/>
    <property type="match status" value="1"/>
</dbReference>
<keyword evidence="4 6" id="KW-1133">Transmembrane helix</keyword>
<dbReference type="GO" id="GO:0016020">
    <property type="term" value="C:membrane"/>
    <property type="evidence" value="ECO:0007669"/>
    <property type="project" value="UniProtKB-SubCell"/>
</dbReference>
<evidence type="ECO:0000313" key="9">
    <source>
        <dbReference type="Proteomes" id="UP000272003"/>
    </source>
</evidence>
<keyword evidence="9" id="KW-1185">Reference proteome</keyword>
<evidence type="ECO:0000313" key="8">
    <source>
        <dbReference type="EMBL" id="AYF92308.1"/>
    </source>
</evidence>
<sequence length="407" mass="46147">MGINTNYIYFHSIKKKKLTFYIVSFFILIKYKYLNERKILIMIRNIWLNIVKDRVLQVVSIIWLALLFLKPMNIADIDVNTIVLLFNLMLIIALIKRVGMLDYISEAIIKRVKTTRQVVMWMTMVSFISSMLVTNDVAIITLVPLYIMVAKKYELPFIYPIILITIAANLGSAVTPIGNPQNVFLVEYYKISLKQFFGHSLWLLILGLITITVLLMFCSNKEIDTSAVKNISIKNRYLLIVSALLILVLLAQFSIISIWLDLLITLLLVETINYKCIADVDYSLLLSFVGFFLIVGMISRFTWIVNMINHFTGNSIATYLTSMGSSEVISNVPTAVLISKFSGNFSAIYAGVSIGGLGTLVASLANLLAYKQVSLNLPEYSNKFIKYFLLINVIVLVLLSMVKIFFI</sequence>
<dbReference type="AlphaFoldDB" id="A0A387ARQ3"/>
<dbReference type="PANTHER" id="PTHR43568:SF1">
    <property type="entry name" value="P PROTEIN"/>
    <property type="match status" value="1"/>
</dbReference>
<evidence type="ECO:0000256" key="6">
    <source>
        <dbReference type="SAM" id="Phobius"/>
    </source>
</evidence>
<evidence type="ECO:0000256" key="5">
    <source>
        <dbReference type="ARBA" id="ARBA00023136"/>
    </source>
</evidence>
<gene>
    <name evidence="8" type="ORF">D7I45_01780</name>
</gene>
<reference evidence="8 9" key="1">
    <citation type="submission" date="2018-09" db="EMBL/GenBank/DDBJ databases">
        <title>Genome sequencing of strain BHWM-4.</title>
        <authorList>
            <person name="Heo J."/>
            <person name="Kim S.-J."/>
            <person name="Kwon S.-W."/>
        </authorList>
    </citation>
    <scope>NUCLEOTIDE SEQUENCE [LARGE SCALE GENOMIC DNA]</scope>
    <source>
        <strain evidence="8 9">BHWM-4</strain>
    </source>
</reference>
<protein>
    <submittedName>
        <fullName evidence="8">Carboxylate transporter</fullName>
    </submittedName>
</protein>
<dbReference type="OrthoDB" id="3177666at2"/>
<evidence type="ECO:0000256" key="3">
    <source>
        <dbReference type="ARBA" id="ARBA00022692"/>
    </source>
</evidence>
<comment type="subcellular location">
    <subcellularLocation>
        <location evidence="1">Membrane</location>
        <topology evidence="1">Multi-pass membrane protein</topology>
    </subcellularLocation>
</comment>
<feature type="transmembrane region" description="Helical" evidence="6">
    <location>
        <begin position="280"/>
        <end position="298"/>
    </location>
</feature>
<evidence type="ECO:0000259" key="7">
    <source>
        <dbReference type="Pfam" id="PF03600"/>
    </source>
</evidence>
<proteinExistence type="predicted"/>
<feature type="transmembrane region" description="Helical" evidence="6">
    <location>
        <begin position="237"/>
        <end position="260"/>
    </location>
</feature>
<feature type="transmembrane region" description="Helical" evidence="6">
    <location>
        <begin position="387"/>
        <end position="406"/>
    </location>
</feature>
<accession>A0A387ARQ3</accession>
<keyword evidence="5 6" id="KW-0472">Membrane</keyword>
<feature type="transmembrane region" description="Helical" evidence="6">
    <location>
        <begin position="81"/>
        <end position="99"/>
    </location>
</feature>
<evidence type="ECO:0000256" key="2">
    <source>
        <dbReference type="ARBA" id="ARBA00022448"/>
    </source>
</evidence>
<dbReference type="InterPro" id="IPR004680">
    <property type="entry name" value="Cit_transptr-like_dom"/>
</dbReference>
<keyword evidence="3 6" id="KW-0812">Transmembrane</keyword>
<feature type="transmembrane region" description="Helical" evidence="6">
    <location>
        <begin position="157"/>
        <end position="177"/>
    </location>
</feature>
<feature type="transmembrane region" description="Helical" evidence="6">
    <location>
        <begin position="197"/>
        <end position="217"/>
    </location>
</feature>
<evidence type="ECO:0000256" key="4">
    <source>
        <dbReference type="ARBA" id="ARBA00022989"/>
    </source>
</evidence>
<feature type="transmembrane region" description="Helical" evidence="6">
    <location>
        <begin position="347"/>
        <end position="367"/>
    </location>
</feature>
<feature type="transmembrane region" description="Helical" evidence="6">
    <location>
        <begin position="119"/>
        <end position="145"/>
    </location>
</feature>
<dbReference type="InterPro" id="IPR051475">
    <property type="entry name" value="Diverse_Ion_Transporter"/>
</dbReference>
<dbReference type="PANTHER" id="PTHR43568">
    <property type="entry name" value="P PROTEIN"/>
    <property type="match status" value="1"/>
</dbReference>
<keyword evidence="2" id="KW-0813">Transport</keyword>
<feature type="transmembrane region" description="Helical" evidence="6">
    <location>
        <begin position="18"/>
        <end position="34"/>
    </location>
</feature>
<feature type="domain" description="Citrate transporter-like" evidence="7">
    <location>
        <begin position="56"/>
        <end position="338"/>
    </location>
</feature>
<organism evidence="8 9">
    <name type="scientific">Apilactobacillus bombintestini</name>
    <dbReference type="NCBI Taxonomy" id="2419772"/>
    <lineage>
        <taxon>Bacteria</taxon>
        <taxon>Bacillati</taxon>
        <taxon>Bacillota</taxon>
        <taxon>Bacilli</taxon>
        <taxon>Lactobacillales</taxon>
        <taxon>Lactobacillaceae</taxon>
        <taxon>Apilactobacillus</taxon>
    </lineage>
</organism>
<dbReference type="EMBL" id="CP032626">
    <property type="protein sequence ID" value="AYF92308.1"/>
    <property type="molecule type" value="Genomic_DNA"/>
</dbReference>
<name>A0A387ARQ3_9LACO</name>
<evidence type="ECO:0000256" key="1">
    <source>
        <dbReference type="ARBA" id="ARBA00004141"/>
    </source>
</evidence>